<dbReference type="InterPro" id="IPR049052">
    <property type="entry name" value="nSTAND1"/>
</dbReference>
<accession>A0A3B0W4K5</accession>
<proteinExistence type="predicted"/>
<dbReference type="SUPFAM" id="SSF48452">
    <property type="entry name" value="TPR-like"/>
    <property type="match status" value="1"/>
</dbReference>
<keyword evidence="1" id="KW-1133">Transmembrane helix</keyword>
<feature type="non-terminal residue" evidence="3">
    <location>
        <position position="1"/>
    </location>
</feature>
<keyword evidence="1" id="KW-0812">Transmembrane</keyword>
<sequence>REIITKPVVASGLKFEYDEVNYHALDVSIINDVQNLNLALPVISHTMRELCVNKNNNNELTFACYHRMGGLTGFIAKQFDEIYNAFEQKERNAFENRLHHLIKIDPKHPKKLYCVEVEIQSIKDNSIERILNELMSANLIAAKIIDGRTYISIVHEALLDQCDVFKTWIAQNRLKLSGIAEIQALHSHWLKHNKLSHYLSNNIDLLQKSQSFTLSESESLFVAKSRQKYNKNKHLKIGAIIGLVCMLFITVALLIKLSLNNQELSTTKNKAEALNVFLMKDLKEKLKPIGRLDLLEMISQQIIQYYTLQPEKSFTVSSYNHLIHALNTMGEVQIRSGELEHAMTLLSESDGYVKKSLMLDVANIQTLFQSSQNHYWKGYIHYLKKEWAVTEMYWSKYLKLTIQMEQLEPDNLNWQLEHSYALNNLGTISLNLKQNALARKHLKESEQIKTKLVDKAPNNSQYVAELADTISWLANLANSENKLVEANKYHSKSLVLSKRLINIDPQNSNWDYRLALAYYRLGGSDYDLGNLQAAGFNINQSISIMDKLFLIDENNHKWIRTLINNHIVMAKLNRHNGHIDQALWHVEQGKFYYHNYSPQNKQLIREANQLLRLNTVSSLIMNDLGQKKAALTQYQKAYDHFQQNSNTDQIPVFTTAYHLYILSALSHSTADPSKSNSYLDMARVSLLLELNSGSNNKEIKALFLMISAADSTDELLTRLNTDIKGMKYQNPDLLKQDKNNE</sequence>
<feature type="domain" description="Novel STAND NTPase 1" evidence="2">
    <location>
        <begin position="1"/>
        <end position="194"/>
    </location>
</feature>
<reference evidence="3" key="1">
    <citation type="submission" date="2018-06" db="EMBL/GenBank/DDBJ databases">
        <authorList>
            <person name="Zhirakovskaya E."/>
        </authorList>
    </citation>
    <scope>NUCLEOTIDE SEQUENCE</scope>
</reference>
<keyword evidence="1" id="KW-0472">Membrane</keyword>
<organism evidence="3">
    <name type="scientific">hydrothermal vent metagenome</name>
    <dbReference type="NCBI Taxonomy" id="652676"/>
    <lineage>
        <taxon>unclassified sequences</taxon>
        <taxon>metagenomes</taxon>
        <taxon>ecological metagenomes</taxon>
    </lineage>
</organism>
<name>A0A3B0W4K5_9ZZZZ</name>
<evidence type="ECO:0000256" key="1">
    <source>
        <dbReference type="SAM" id="Phobius"/>
    </source>
</evidence>
<evidence type="ECO:0000259" key="2">
    <source>
        <dbReference type="Pfam" id="PF20703"/>
    </source>
</evidence>
<dbReference type="Gene3D" id="1.25.40.10">
    <property type="entry name" value="Tetratricopeptide repeat domain"/>
    <property type="match status" value="2"/>
</dbReference>
<dbReference type="EMBL" id="UOFA01000334">
    <property type="protein sequence ID" value="VAW47293.1"/>
    <property type="molecule type" value="Genomic_DNA"/>
</dbReference>
<feature type="transmembrane region" description="Helical" evidence="1">
    <location>
        <begin position="235"/>
        <end position="255"/>
    </location>
</feature>
<protein>
    <recommendedName>
        <fullName evidence="2">Novel STAND NTPase 1 domain-containing protein</fullName>
    </recommendedName>
</protein>
<gene>
    <name evidence="3" type="ORF">MNBD_GAMMA02-1303</name>
</gene>
<dbReference type="Pfam" id="PF20703">
    <property type="entry name" value="nSTAND1"/>
    <property type="match status" value="1"/>
</dbReference>
<dbReference type="AlphaFoldDB" id="A0A3B0W4K5"/>
<dbReference type="InterPro" id="IPR011990">
    <property type="entry name" value="TPR-like_helical_dom_sf"/>
</dbReference>
<evidence type="ECO:0000313" key="3">
    <source>
        <dbReference type="EMBL" id="VAW47293.1"/>
    </source>
</evidence>